<keyword evidence="16" id="KW-1185">Reference proteome</keyword>
<feature type="signal peptide" evidence="12">
    <location>
        <begin position="1"/>
        <end position="27"/>
    </location>
</feature>
<proteinExistence type="inferred from homology"/>
<dbReference type="Gene3D" id="2.170.130.10">
    <property type="entry name" value="TonB-dependent receptor, plug domain"/>
    <property type="match status" value="1"/>
</dbReference>
<comment type="caution">
    <text evidence="15">The sequence shown here is derived from an EMBL/GenBank/DDBJ whole genome shotgun (WGS) entry which is preliminary data.</text>
</comment>
<comment type="subcellular location">
    <subcellularLocation>
        <location evidence="1 9">Cell outer membrane</location>
        <topology evidence="1 9">Multi-pass membrane protein</topology>
    </subcellularLocation>
</comment>
<evidence type="ECO:0000256" key="6">
    <source>
        <dbReference type="ARBA" id="ARBA00023077"/>
    </source>
</evidence>
<feature type="chain" id="PRO_5016968185" evidence="12">
    <location>
        <begin position="28"/>
        <end position="968"/>
    </location>
</feature>
<dbReference type="InterPro" id="IPR039426">
    <property type="entry name" value="TonB-dep_rcpt-like"/>
</dbReference>
<name>A0A371JWN6_9GAMM</name>
<evidence type="ECO:0000259" key="14">
    <source>
        <dbReference type="Pfam" id="PF07715"/>
    </source>
</evidence>
<evidence type="ECO:0000256" key="11">
    <source>
        <dbReference type="RuleBase" id="RU003357"/>
    </source>
</evidence>
<comment type="similarity">
    <text evidence="9 11">Belongs to the TonB-dependent receptor family.</text>
</comment>
<evidence type="ECO:0000256" key="4">
    <source>
        <dbReference type="ARBA" id="ARBA00022692"/>
    </source>
</evidence>
<dbReference type="InterPro" id="IPR010916">
    <property type="entry name" value="TonB_box_CS"/>
</dbReference>
<evidence type="ECO:0000256" key="2">
    <source>
        <dbReference type="ARBA" id="ARBA00022448"/>
    </source>
</evidence>
<evidence type="ECO:0000259" key="13">
    <source>
        <dbReference type="Pfam" id="PF00593"/>
    </source>
</evidence>
<keyword evidence="8 9" id="KW-0998">Cell outer membrane</keyword>
<evidence type="ECO:0000256" key="7">
    <source>
        <dbReference type="ARBA" id="ARBA00023136"/>
    </source>
</evidence>
<dbReference type="Pfam" id="PF00593">
    <property type="entry name" value="TonB_dep_Rec_b-barrel"/>
    <property type="match status" value="1"/>
</dbReference>
<protein>
    <submittedName>
        <fullName evidence="15">TonB-dependent receptor</fullName>
    </submittedName>
</protein>
<evidence type="ECO:0000256" key="10">
    <source>
        <dbReference type="PROSITE-ProRule" id="PRU10143"/>
    </source>
</evidence>
<feature type="domain" description="TonB-dependent receptor plug" evidence="14">
    <location>
        <begin position="59"/>
        <end position="183"/>
    </location>
</feature>
<gene>
    <name evidence="15" type="ORF">DX914_19575</name>
</gene>
<dbReference type="PANTHER" id="PTHR47234:SF2">
    <property type="entry name" value="TONB-DEPENDENT RECEPTOR"/>
    <property type="match status" value="1"/>
</dbReference>
<dbReference type="PROSITE" id="PS00430">
    <property type="entry name" value="TONB_DEPENDENT_REC_1"/>
    <property type="match status" value="1"/>
</dbReference>
<evidence type="ECO:0000256" key="9">
    <source>
        <dbReference type="PROSITE-ProRule" id="PRU01360"/>
    </source>
</evidence>
<dbReference type="PROSITE" id="PS52016">
    <property type="entry name" value="TONB_DEPENDENT_REC_3"/>
    <property type="match status" value="1"/>
</dbReference>
<keyword evidence="6 10" id="KW-0798">TonB box</keyword>
<dbReference type="GO" id="GO:0009279">
    <property type="term" value="C:cell outer membrane"/>
    <property type="evidence" value="ECO:0007669"/>
    <property type="project" value="UniProtKB-SubCell"/>
</dbReference>
<dbReference type="Pfam" id="PF07715">
    <property type="entry name" value="Plug"/>
    <property type="match status" value="1"/>
</dbReference>
<sequence length="968" mass="103267">MKPLRRQSLAKAIQLSLLISLPGLAAAQDAAPAAPAQSATTLDTVTVTGTRIKQTNAVTAQPVFVLDRAKLEKTGVQSVGEVLQQLTAGGKALNAKFNSSGNFGYPPDGGGIGAGSAQVDLRNLGSQRVLVLVDGIRWVNESSASGVSGSADVNTIPLAIVERIEVLEDGASAIYGSDAIAGVVNIITRKKFDGAEIHGYFGQWDRGGDTTEASLTLGGSGERWSAVFSASYFEQKEISSGKWKQSSEPVPGAGLAAGSSGVPQGRFTFCDPSRPVTGVGGCDAAGDNWYDITLNNGTTVPVFDPNNPNGGTYHGFSGADRFNFAPFNLLLTPSKRKALFTSINYDLTENTRLHVKALYNNRTSTNQAAPEPIFVGPFAGTGGIADTVIVHANNPYNPFGITLDPATNFGWITKRPIEVGPRIFHQDVDTTYFNIGLDGVFDIGERGFGWDANYVHSENKAEQTFLNGYNVAKIKLALGDPTVCAAVPGCVPLDLFGGQGRPMTQAMIDWIRTRQIDSSKQVLDLFSANITGDLFDIGDRAAGFAAGVEHRRYRGEFNPDPLRQSGESQDSFAAPVSASYDVSEVYTEFNFPVLSTLDLTAAIRYSDYSTFGGATTGKAGFRWQPIEDLVFRGTYSQGFRAPNLGELYGLTQFGASLVDPCGPTGGGGPAPQYVAGCNAQGVPPGFEQANTQITTFTGGNPNLEPEESDSYTFGVVYSPGWAEDLSWSSKLDFELNYYHHEIEGAIQARDLQALLNACLAGGGTNPAVCSPFSRAASGNLNPPNNFLSNLGSVETDGVDIKVNWASPDWSWGRLTANLQSTFVNDYKAVDIDGNVSQRKVGVEVSDSAIPEWQTNLQLGWTKGDLDLSWNVRYISAVEEDCGNSVFAGPKPGCLNPQNVNTLGSVTYHDVQFGWKNALTVDGLKLSVGANNIFGKEPPVCVTCSLNGYDAGTYDLPGSFWYVSADYRF</sequence>
<keyword evidence="3 9" id="KW-1134">Transmembrane beta strand</keyword>
<evidence type="ECO:0000256" key="1">
    <source>
        <dbReference type="ARBA" id="ARBA00004571"/>
    </source>
</evidence>
<accession>A0A371JWN6</accession>
<evidence type="ECO:0000256" key="3">
    <source>
        <dbReference type="ARBA" id="ARBA00022452"/>
    </source>
</evidence>
<dbReference type="RefSeq" id="WP_115861989.1">
    <property type="nucleotide sequence ID" value="NZ_QTSU01000005.1"/>
</dbReference>
<keyword evidence="7 9" id="KW-0472">Membrane</keyword>
<dbReference type="AlphaFoldDB" id="A0A371JWN6"/>
<evidence type="ECO:0000256" key="12">
    <source>
        <dbReference type="SAM" id="SignalP"/>
    </source>
</evidence>
<feature type="short sequence motif" description="TonB box" evidence="10">
    <location>
        <begin position="44"/>
        <end position="50"/>
    </location>
</feature>
<keyword evidence="15" id="KW-0675">Receptor</keyword>
<dbReference type="InterPro" id="IPR036942">
    <property type="entry name" value="Beta-barrel_TonB_sf"/>
</dbReference>
<dbReference type="CDD" id="cd01347">
    <property type="entry name" value="ligand_gated_channel"/>
    <property type="match status" value="1"/>
</dbReference>
<feature type="domain" description="TonB-dependent receptor-like beta-barrel" evidence="13">
    <location>
        <begin position="395"/>
        <end position="932"/>
    </location>
</feature>
<keyword evidence="5 12" id="KW-0732">Signal</keyword>
<dbReference type="EMBL" id="QTSU01000005">
    <property type="protein sequence ID" value="RDZ26058.1"/>
    <property type="molecule type" value="Genomic_DNA"/>
</dbReference>
<dbReference type="Gene3D" id="2.40.170.20">
    <property type="entry name" value="TonB-dependent receptor, beta-barrel domain"/>
    <property type="match status" value="1"/>
</dbReference>
<dbReference type="InterPro" id="IPR000531">
    <property type="entry name" value="Beta-barrel_TonB"/>
</dbReference>
<dbReference type="SUPFAM" id="SSF56935">
    <property type="entry name" value="Porins"/>
    <property type="match status" value="1"/>
</dbReference>
<evidence type="ECO:0000313" key="16">
    <source>
        <dbReference type="Proteomes" id="UP000264492"/>
    </source>
</evidence>
<dbReference type="Proteomes" id="UP000264492">
    <property type="component" value="Unassembled WGS sequence"/>
</dbReference>
<evidence type="ECO:0000313" key="15">
    <source>
        <dbReference type="EMBL" id="RDZ26058.1"/>
    </source>
</evidence>
<dbReference type="InterPro" id="IPR012910">
    <property type="entry name" value="Plug_dom"/>
</dbReference>
<dbReference type="PANTHER" id="PTHR47234">
    <property type="match status" value="1"/>
</dbReference>
<reference evidence="15 16" key="1">
    <citation type="submission" date="2018-08" db="EMBL/GenBank/DDBJ databases">
        <title>Lysobacter sp. zong2l5, whole genome shotgun sequence.</title>
        <authorList>
            <person name="Zhang X."/>
            <person name="Feng G."/>
            <person name="Zhu H."/>
        </authorList>
    </citation>
    <scope>NUCLEOTIDE SEQUENCE [LARGE SCALE GENOMIC DNA]</scope>
    <source>
        <strain evidence="16">zong2l5</strain>
    </source>
</reference>
<evidence type="ECO:0000256" key="5">
    <source>
        <dbReference type="ARBA" id="ARBA00022729"/>
    </source>
</evidence>
<dbReference type="OrthoDB" id="6276154at2"/>
<organism evidence="15 16">
    <name type="scientific">Lysobacter silvisoli</name>
    <dbReference type="NCBI Taxonomy" id="2293254"/>
    <lineage>
        <taxon>Bacteria</taxon>
        <taxon>Pseudomonadati</taxon>
        <taxon>Pseudomonadota</taxon>
        <taxon>Gammaproteobacteria</taxon>
        <taxon>Lysobacterales</taxon>
        <taxon>Lysobacteraceae</taxon>
        <taxon>Lysobacter</taxon>
    </lineage>
</organism>
<keyword evidence="4 9" id="KW-0812">Transmembrane</keyword>
<dbReference type="InterPro" id="IPR037066">
    <property type="entry name" value="Plug_dom_sf"/>
</dbReference>
<evidence type="ECO:0000256" key="8">
    <source>
        <dbReference type="ARBA" id="ARBA00023237"/>
    </source>
</evidence>
<keyword evidence="2 9" id="KW-0813">Transport</keyword>